<dbReference type="GO" id="GO:0090589">
    <property type="term" value="F:protein-phosphocysteine-trehalose phosphotransferase system transporter activity"/>
    <property type="evidence" value="ECO:0007669"/>
    <property type="project" value="TreeGrafter"/>
</dbReference>
<dbReference type="STRING" id="349519.LCK_00963"/>
<accession>B1MZ38</accession>
<dbReference type="PROSITE" id="PS01035">
    <property type="entry name" value="PTS_EIIB_TYPE_1_CYS"/>
    <property type="match status" value="1"/>
</dbReference>
<keyword evidence="5 22" id="KW-0808">Transferase</keyword>
<evidence type="ECO:0000256" key="10">
    <source>
        <dbReference type="ARBA" id="ARBA00023136"/>
    </source>
</evidence>
<dbReference type="eggNOG" id="COG1263">
    <property type="taxonomic scope" value="Bacteria"/>
</dbReference>
<evidence type="ECO:0000256" key="5">
    <source>
        <dbReference type="ARBA" id="ARBA00022679"/>
    </source>
</evidence>
<dbReference type="Pfam" id="PF00358">
    <property type="entry name" value="PTS_EIIA_1"/>
    <property type="match status" value="1"/>
</dbReference>
<evidence type="ECO:0000256" key="2">
    <source>
        <dbReference type="ARBA" id="ARBA00022448"/>
    </source>
</evidence>
<dbReference type="GO" id="GO:0022878">
    <property type="term" value="F:protein-N(PI)-phosphohistidine-sucrose phosphotransferase system transporter activity"/>
    <property type="evidence" value="ECO:0007669"/>
    <property type="project" value="RHEA"/>
</dbReference>
<dbReference type="EC" id="2.7.1.211" evidence="11"/>
<dbReference type="eggNOG" id="COG2190">
    <property type="taxonomic scope" value="Bacteria"/>
</dbReference>
<dbReference type="InterPro" id="IPR050558">
    <property type="entry name" value="PTS_Sugar-Specific_Components"/>
</dbReference>
<dbReference type="GO" id="GO:0015771">
    <property type="term" value="P:trehalose transport"/>
    <property type="evidence" value="ECO:0007669"/>
    <property type="project" value="TreeGrafter"/>
</dbReference>
<dbReference type="AlphaFoldDB" id="B1MZ38"/>
<feature type="transmembrane region" description="Helical" evidence="18">
    <location>
        <begin position="211"/>
        <end position="230"/>
    </location>
</feature>
<evidence type="ECO:0000259" key="21">
    <source>
        <dbReference type="PROSITE" id="PS51103"/>
    </source>
</evidence>
<dbReference type="eggNOG" id="COG1264">
    <property type="taxonomic scope" value="Bacteria"/>
</dbReference>
<dbReference type="HOGENOM" id="CLU_012312_2_3_9"/>
<evidence type="ECO:0000256" key="16">
    <source>
        <dbReference type="PROSITE-ProRule" id="PRU00421"/>
    </source>
</evidence>
<dbReference type="InterPro" id="IPR018113">
    <property type="entry name" value="PTrfase_EIIB_Cys"/>
</dbReference>
<evidence type="ECO:0000256" key="8">
    <source>
        <dbReference type="ARBA" id="ARBA00022777"/>
    </source>
</evidence>
<feature type="transmembrane region" description="Helical" evidence="18">
    <location>
        <begin position="104"/>
        <end position="126"/>
    </location>
</feature>
<evidence type="ECO:0000259" key="19">
    <source>
        <dbReference type="PROSITE" id="PS51093"/>
    </source>
</evidence>
<keyword evidence="2" id="KW-0813">Transport</keyword>
<keyword evidence="4" id="KW-0762">Sugar transport</keyword>
<name>B1MZ38_LEUCK</name>
<dbReference type="SUPFAM" id="SSF55604">
    <property type="entry name" value="Glucose permease domain IIB"/>
    <property type="match status" value="1"/>
</dbReference>
<protein>
    <recommendedName>
        <fullName evidence="14">PTS system sucrose-specific EIIBCA component</fullName>
        <ecNumber evidence="11">2.7.1.211</ecNumber>
    </recommendedName>
    <alternativeName>
        <fullName evidence="15">EIIBCA-Scr</fullName>
    </alternativeName>
</protein>
<dbReference type="PANTHER" id="PTHR30175">
    <property type="entry name" value="PHOSPHOTRANSFERASE SYSTEM TRANSPORT PROTEIN"/>
    <property type="match status" value="1"/>
</dbReference>
<dbReference type="InterPro" id="IPR036878">
    <property type="entry name" value="Glu_permease_IIB"/>
</dbReference>
<dbReference type="PROSITE" id="PS51093">
    <property type="entry name" value="PTS_EIIA_TYPE_1"/>
    <property type="match status" value="1"/>
</dbReference>
<dbReference type="InterPro" id="IPR011055">
    <property type="entry name" value="Dup_hybrid_motif"/>
</dbReference>
<evidence type="ECO:0000256" key="6">
    <source>
        <dbReference type="ARBA" id="ARBA00022683"/>
    </source>
</evidence>
<keyword evidence="8" id="KW-0418">Kinase</keyword>
<dbReference type="Pfam" id="PF02378">
    <property type="entry name" value="PTS_EIIC"/>
    <property type="match status" value="1"/>
</dbReference>
<keyword evidence="7 18" id="KW-0812">Transmembrane</keyword>
<dbReference type="OrthoDB" id="9769191at2"/>
<evidence type="ECO:0000256" key="11">
    <source>
        <dbReference type="ARBA" id="ARBA00044053"/>
    </source>
</evidence>
<dbReference type="InterPro" id="IPR001996">
    <property type="entry name" value="PTS_IIB_1"/>
</dbReference>
<evidence type="ECO:0000256" key="1">
    <source>
        <dbReference type="ARBA" id="ARBA00004651"/>
    </source>
</evidence>
<evidence type="ECO:0000313" key="23">
    <source>
        <dbReference type="Proteomes" id="UP000002166"/>
    </source>
</evidence>
<feature type="active site" description="Phosphocysteine intermediate; for EIIB activity" evidence="16">
    <location>
        <position position="28"/>
    </location>
</feature>
<keyword evidence="9 18" id="KW-1133">Transmembrane helix</keyword>
<dbReference type="PANTHER" id="PTHR30175:SF1">
    <property type="entry name" value="PTS SYSTEM ARBUTIN-, CELLOBIOSE-, AND SALICIN-SPECIFIC EIIBC COMPONENT-RELATED"/>
    <property type="match status" value="1"/>
</dbReference>
<feature type="transmembrane region" description="Helical" evidence="18">
    <location>
        <begin position="146"/>
        <end position="165"/>
    </location>
</feature>
<feature type="domain" description="PTS EIIA type-1" evidence="19">
    <location>
        <begin position="490"/>
        <end position="594"/>
    </location>
</feature>
<dbReference type="NCBIfam" id="TIGR00830">
    <property type="entry name" value="PTBA"/>
    <property type="match status" value="1"/>
</dbReference>
<dbReference type="GO" id="GO:0016301">
    <property type="term" value="F:kinase activity"/>
    <property type="evidence" value="ECO:0007669"/>
    <property type="project" value="UniProtKB-KW"/>
</dbReference>
<feature type="transmembrane region" description="Helical" evidence="18">
    <location>
        <begin position="242"/>
        <end position="268"/>
    </location>
</feature>
<feature type="transmembrane region" description="Helical" evidence="18">
    <location>
        <begin position="274"/>
        <end position="302"/>
    </location>
</feature>
<dbReference type="FunFam" id="2.70.70.10:FF:000001">
    <property type="entry name" value="PTS system glucose-specific IIA component"/>
    <property type="match status" value="1"/>
</dbReference>
<evidence type="ECO:0000256" key="18">
    <source>
        <dbReference type="SAM" id="Phobius"/>
    </source>
</evidence>
<comment type="function">
    <text evidence="12">The phosphoenolpyruvate-dependent sugar phosphotransferase system (sugar PTS), a major carbohydrate active transport system, catalyzes the phosphorylation of incoming sugar substrates concomitantly with their translocation across the cell membrane. This system is involved in sucrose transport.</text>
</comment>
<dbReference type="Pfam" id="PF00367">
    <property type="entry name" value="PTS_EIIB"/>
    <property type="match status" value="1"/>
</dbReference>
<dbReference type="RefSeq" id="WP_004908758.1">
    <property type="nucleotide sequence ID" value="NC_010471.1"/>
</dbReference>
<dbReference type="PROSITE" id="PS51098">
    <property type="entry name" value="PTS_EIIB_TYPE_1"/>
    <property type="match status" value="1"/>
</dbReference>
<dbReference type="CDD" id="cd00212">
    <property type="entry name" value="PTS_IIB_glc"/>
    <property type="match status" value="1"/>
</dbReference>
<evidence type="ECO:0000256" key="13">
    <source>
        <dbReference type="ARBA" id="ARBA00048931"/>
    </source>
</evidence>
<dbReference type="KEGG" id="lci:LCK_00963"/>
<dbReference type="PROSITE" id="PS51103">
    <property type="entry name" value="PTS_EIIC_TYPE_1"/>
    <property type="match status" value="1"/>
</dbReference>
<keyword evidence="3" id="KW-1003">Cell membrane</keyword>
<evidence type="ECO:0000256" key="15">
    <source>
        <dbReference type="ARBA" id="ARBA00081008"/>
    </source>
</evidence>
<evidence type="ECO:0000259" key="20">
    <source>
        <dbReference type="PROSITE" id="PS51098"/>
    </source>
</evidence>
<feature type="transmembrane region" description="Helical" evidence="18">
    <location>
        <begin position="428"/>
        <end position="450"/>
    </location>
</feature>
<evidence type="ECO:0000256" key="4">
    <source>
        <dbReference type="ARBA" id="ARBA00022597"/>
    </source>
</evidence>
<evidence type="ECO:0000256" key="3">
    <source>
        <dbReference type="ARBA" id="ARBA00022475"/>
    </source>
</evidence>
<gene>
    <name evidence="22" type="ordered locus">LCK_00963</name>
</gene>
<reference evidence="22 23" key="1">
    <citation type="journal article" date="2008" name="J. Bacteriol.">
        <title>Complete genome sequence of Leuconostoc citreum KM20.</title>
        <authorList>
            <person name="Kim J.F."/>
            <person name="Jeong H."/>
            <person name="Lee J.-S."/>
            <person name="Choi S.-H."/>
            <person name="Ha M."/>
            <person name="Hur C.-G."/>
            <person name="Kim J.-S."/>
            <person name="Lee S."/>
            <person name="Park H.-S."/>
            <person name="Park Y.-H."/>
            <person name="Oh T.K."/>
        </authorList>
    </citation>
    <scope>NUCLEOTIDE SEQUENCE [LARGE SCALE GENOMIC DNA]</scope>
    <source>
        <strain evidence="22 23">KM20</strain>
    </source>
</reference>
<evidence type="ECO:0000256" key="17">
    <source>
        <dbReference type="SAM" id="MobiDB-lite"/>
    </source>
</evidence>
<evidence type="ECO:0000256" key="9">
    <source>
        <dbReference type="ARBA" id="ARBA00022989"/>
    </source>
</evidence>
<dbReference type="InterPro" id="IPR003352">
    <property type="entry name" value="PTS_EIIC"/>
</dbReference>
<dbReference type="SUPFAM" id="SSF51261">
    <property type="entry name" value="Duplicated hybrid motif"/>
    <property type="match status" value="1"/>
</dbReference>
<evidence type="ECO:0000256" key="12">
    <source>
        <dbReference type="ARBA" id="ARBA00045139"/>
    </source>
</evidence>
<dbReference type="Gene3D" id="3.30.1360.60">
    <property type="entry name" value="Glucose permease domain IIB"/>
    <property type="match status" value="1"/>
</dbReference>
<dbReference type="Proteomes" id="UP000002166">
    <property type="component" value="Chromosome"/>
</dbReference>
<organism evidence="22 23">
    <name type="scientific">Leuconostoc citreum (strain KM20)</name>
    <dbReference type="NCBI Taxonomy" id="349519"/>
    <lineage>
        <taxon>Bacteria</taxon>
        <taxon>Bacillati</taxon>
        <taxon>Bacillota</taxon>
        <taxon>Bacilli</taxon>
        <taxon>Lactobacillales</taxon>
        <taxon>Lactobacillaceae</taxon>
        <taxon>Leuconostoc</taxon>
    </lineage>
</organism>
<dbReference type="InterPro" id="IPR013013">
    <property type="entry name" value="PTS_EIIC_1"/>
</dbReference>
<feature type="region of interest" description="Disordered" evidence="17">
    <location>
        <begin position="603"/>
        <end position="624"/>
    </location>
</feature>
<keyword evidence="10 18" id="KW-0472">Membrane</keyword>
<evidence type="ECO:0000256" key="7">
    <source>
        <dbReference type="ARBA" id="ARBA00022692"/>
    </source>
</evidence>
<dbReference type="InterPro" id="IPR011297">
    <property type="entry name" value="PTS_IIABC_b_glu"/>
</dbReference>
<feature type="domain" description="PTS EIIB type-1" evidence="20">
    <location>
        <begin position="6"/>
        <end position="88"/>
    </location>
</feature>
<dbReference type="EMBL" id="DQ489736">
    <property type="protein sequence ID" value="ACA82790.1"/>
    <property type="molecule type" value="Genomic_DNA"/>
</dbReference>
<feature type="domain" description="PTS EIIC type-1" evidence="21">
    <location>
        <begin position="107"/>
        <end position="466"/>
    </location>
</feature>
<dbReference type="Gene3D" id="2.70.70.10">
    <property type="entry name" value="Glucose Permease (Domain IIA)"/>
    <property type="match status" value="1"/>
</dbReference>
<evidence type="ECO:0000256" key="14">
    <source>
        <dbReference type="ARBA" id="ARBA00074554"/>
    </source>
</evidence>
<proteinExistence type="predicted"/>
<dbReference type="GO" id="GO:0005886">
    <property type="term" value="C:plasma membrane"/>
    <property type="evidence" value="ECO:0007669"/>
    <property type="project" value="UniProtKB-SubCell"/>
</dbReference>
<keyword evidence="23" id="KW-1185">Reference proteome</keyword>
<evidence type="ECO:0000313" key="22">
    <source>
        <dbReference type="EMBL" id="ACA82790.1"/>
    </source>
</evidence>
<comment type="subcellular location">
    <subcellularLocation>
        <location evidence="1">Cell membrane</location>
        <topology evidence="1">Multi-pass membrane protein</topology>
    </subcellularLocation>
</comment>
<dbReference type="FunFam" id="3.30.1360.60:FF:000001">
    <property type="entry name" value="PTS system glucose-specific IIBC component PtsG"/>
    <property type="match status" value="1"/>
</dbReference>
<comment type="catalytic activity">
    <reaction evidence="13">
        <text>N(pros)-phospho-L-histidyl-[protein](out) + sucrose = sucrose 6(G)-phosphate(in) + L-histidyl-[protein]</text>
        <dbReference type="Rhea" id="RHEA:49236"/>
        <dbReference type="Rhea" id="RHEA-COMP:9745"/>
        <dbReference type="Rhea" id="RHEA-COMP:9746"/>
        <dbReference type="ChEBI" id="CHEBI:17992"/>
        <dbReference type="ChEBI" id="CHEBI:29979"/>
        <dbReference type="ChEBI" id="CHEBI:64837"/>
        <dbReference type="ChEBI" id="CHEBI:91002"/>
        <dbReference type="EC" id="2.7.1.211"/>
    </reaction>
</comment>
<sequence length="624" mass="66075">MAIDQNKLASDILLAVGGQANVEDLVHCSTRLRFTLRDDSIVDKEKIKSLTGVLGLAQTGGQTQVVIGNDVADTYNAVKKLLSESNNDNLTATGTKQNKKLSAIVLDFIIGIFQPLIPAIAGGGILKSFLMLANMLGLMSDTTQTYKILYFVGDAPLYFLPLLVAITTANKLKVNPLVAVSAVAALLTPNLATMLASSGGGHLFSFGIKNITYAYQVFPAILAILVYAQLEKYLTKVTPKVIRGFFVPMVSLLIVVPLTLLVLGPIGYTFGQGFAAVILFIFSKFGWIAVAILAAVLPFMVVTGMHKAMIPYVVTSLGQTGKEVIYNAASLAHNISEAGGSFAVALRTKDKGLKATALSAGISALFGITEPAIYGVTILHKRVLYGVMIGSFIGGASLGLMGVEAYVAVGPGLASLSMFISKTLPNNLLFAVIGLIISFIASFTAVAILWQDPVNQKDALLSENEAPTNRSVILPSPMAGKIIPLSSVNDAVFSNKTLGDGVAIIPSEGKLYAPTDGLIEMVYNTNHAIGMKTSEGDEILFHIGIDTVNLKGQFFDVAVTAGQQVKQGDLLVRFNREGIKAAGFDDTTMIIITNPQGASLKLSKDAKKSTKSKNHDNVKGLETV</sequence>
<dbReference type="GO" id="GO:0009401">
    <property type="term" value="P:phosphoenolpyruvate-dependent sugar phosphotransferase system"/>
    <property type="evidence" value="ECO:0007669"/>
    <property type="project" value="UniProtKB-KW"/>
</dbReference>
<dbReference type="PROSITE" id="PS00371">
    <property type="entry name" value="PTS_EIIA_TYPE_1_HIS"/>
    <property type="match status" value="1"/>
</dbReference>
<feature type="transmembrane region" description="Helical" evidence="18">
    <location>
        <begin position="177"/>
        <end position="199"/>
    </location>
</feature>
<keyword evidence="6" id="KW-0598">Phosphotransferase system</keyword>
<dbReference type="NCBIfam" id="TIGR01995">
    <property type="entry name" value="PTS-II-ABC-beta"/>
    <property type="match status" value="1"/>
</dbReference>
<dbReference type="InterPro" id="IPR001127">
    <property type="entry name" value="PTS_EIIA_1_perm"/>
</dbReference>